<evidence type="ECO:0000256" key="6">
    <source>
        <dbReference type="ARBA" id="ARBA00025321"/>
    </source>
</evidence>
<keyword evidence="9" id="KW-1185">Reference proteome</keyword>
<dbReference type="Pfam" id="PF07886">
    <property type="entry name" value="BA14K"/>
    <property type="match status" value="1"/>
</dbReference>
<evidence type="ECO:0000313" key="8">
    <source>
        <dbReference type="EMBL" id="MBB3996607.1"/>
    </source>
</evidence>
<dbReference type="EMBL" id="JACIEK010000001">
    <property type="protein sequence ID" value="MBB3996607.1"/>
    <property type="molecule type" value="Genomic_DNA"/>
</dbReference>
<evidence type="ECO:0000256" key="7">
    <source>
        <dbReference type="SAM" id="SignalP"/>
    </source>
</evidence>
<accession>A0A7W6E8C4</accession>
<keyword evidence="4" id="KW-1003">Cell membrane</keyword>
<comment type="caution">
    <text evidence="8">The sequence shown here is derived from an EMBL/GenBank/DDBJ whole genome shotgun (WGS) entry which is preliminary data.</text>
</comment>
<dbReference type="GO" id="GO:0030246">
    <property type="term" value="F:carbohydrate binding"/>
    <property type="evidence" value="ECO:0007669"/>
    <property type="project" value="UniProtKB-KW"/>
</dbReference>
<comment type="subcellular location">
    <subcellularLocation>
        <location evidence="1">Membrane</location>
        <topology evidence="1">Single-pass membrane protein</topology>
    </subcellularLocation>
</comment>
<comment type="similarity">
    <text evidence="2">Belongs to the BA14k family.</text>
</comment>
<evidence type="ECO:0000256" key="2">
    <source>
        <dbReference type="ARBA" id="ARBA00010270"/>
    </source>
</evidence>
<evidence type="ECO:0000256" key="4">
    <source>
        <dbReference type="ARBA" id="ARBA00022475"/>
    </source>
</evidence>
<keyword evidence="7" id="KW-0732">Signal</keyword>
<dbReference type="InterPro" id="IPR012413">
    <property type="entry name" value="BA14K"/>
</dbReference>
<dbReference type="Proteomes" id="UP000542776">
    <property type="component" value="Unassembled WGS sequence"/>
</dbReference>
<gene>
    <name evidence="8" type="ORF">GGR04_000428</name>
</gene>
<dbReference type="RefSeq" id="WP_183197378.1">
    <property type="nucleotide sequence ID" value="NZ_JACIEK010000001.1"/>
</dbReference>
<proteinExistence type="inferred from homology"/>
<dbReference type="GO" id="GO:0016020">
    <property type="term" value="C:membrane"/>
    <property type="evidence" value="ECO:0007669"/>
    <property type="project" value="UniProtKB-SubCell"/>
</dbReference>
<feature type="chain" id="PRO_5030825416" description="Lectin-like protein BA14k" evidence="7">
    <location>
        <begin position="28"/>
        <end position="136"/>
    </location>
</feature>
<evidence type="ECO:0000256" key="1">
    <source>
        <dbReference type="ARBA" id="ARBA00004167"/>
    </source>
</evidence>
<evidence type="ECO:0000313" key="9">
    <source>
        <dbReference type="Proteomes" id="UP000542776"/>
    </source>
</evidence>
<evidence type="ECO:0000256" key="5">
    <source>
        <dbReference type="ARBA" id="ARBA00022734"/>
    </source>
</evidence>
<feature type="signal peptide" evidence="7">
    <location>
        <begin position="1"/>
        <end position="27"/>
    </location>
</feature>
<organism evidence="8 9">
    <name type="scientific">Aureimonas pseudogalii</name>
    <dbReference type="NCBI Taxonomy" id="1744844"/>
    <lineage>
        <taxon>Bacteria</taxon>
        <taxon>Pseudomonadati</taxon>
        <taxon>Pseudomonadota</taxon>
        <taxon>Alphaproteobacteria</taxon>
        <taxon>Hyphomicrobiales</taxon>
        <taxon>Aurantimonadaceae</taxon>
        <taxon>Aureimonas</taxon>
    </lineage>
</organism>
<sequence>MRRFTHILTALAVLGSGVATFSAPAEAQSYRQQQRYVERFCARNPGARDCREFRRDARRWDNRRYQRWYRDNERRDRRDAATAAIFGLAAGAALGAAASSGGNSQAARCAQRYRTYDPRTNTYVANSAGERRVCRL</sequence>
<protein>
    <recommendedName>
        <fullName evidence="3">Lectin-like protein BA14k</fullName>
    </recommendedName>
</protein>
<evidence type="ECO:0000256" key="3">
    <source>
        <dbReference type="ARBA" id="ARBA00020552"/>
    </source>
</evidence>
<comment type="function">
    <text evidence="6">Has immunoglobulin-binding and hemagglutination properties, and can bind to mannose. Essential for virulence. May be involved in LPS biosynthesis or polysaccharide transport.</text>
</comment>
<keyword evidence="4" id="KW-0472">Membrane</keyword>
<reference evidence="8 9" key="1">
    <citation type="submission" date="2020-08" db="EMBL/GenBank/DDBJ databases">
        <title>Genomic Encyclopedia of Type Strains, Phase IV (KMG-IV): sequencing the most valuable type-strain genomes for metagenomic binning, comparative biology and taxonomic classification.</title>
        <authorList>
            <person name="Goeker M."/>
        </authorList>
    </citation>
    <scope>NUCLEOTIDE SEQUENCE [LARGE SCALE GENOMIC DNA]</scope>
    <source>
        <strain evidence="8 9">DSM 102238</strain>
    </source>
</reference>
<name>A0A7W6E8C4_9HYPH</name>
<dbReference type="AlphaFoldDB" id="A0A7W6E8C4"/>
<keyword evidence="5" id="KW-0430">Lectin</keyword>